<feature type="compositionally biased region" description="Low complexity" evidence="1">
    <location>
        <begin position="69"/>
        <end position="88"/>
    </location>
</feature>
<protein>
    <submittedName>
        <fullName evidence="2">Uncharacterized protein</fullName>
    </submittedName>
</protein>
<name>A0A316URR4_9BASI</name>
<dbReference type="Proteomes" id="UP000245884">
    <property type="component" value="Unassembled WGS sequence"/>
</dbReference>
<feature type="region of interest" description="Disordered" evidence="1">
    <location>
        <begin position="53"/>
        <end position="88"/>
    </location>
</feature>
<dbReference type="RefSeq" id="XP_025362622.1">
    <property type="nucleotide sequence ID" value="XM_025505992.1"/>
</dbReference>
<accession>A0A316URR4</accession>
<dbReference type="AlphaFoldDB" id="A0A316URR4"/>
<evidence type="ECO:0000313" key="2">
    <source>
        <dbReference type="EMBL" id="PWN28010.1"/>
    </source>
</evidence>
<feature type="compositionally biased region" description="Polar residues" evidence="1">
    <location>
        <begin position="53"/>
        <end position="66"/>
    </location>
</feature>
<proteinExistence type="predicted"/>
<organism evidence="2 3">
    <name type="scientific">Jaminaea rosea</name>
    <dbReference type="NCBI Taxonomy" id="1569628"/>
    <lineage>
        <taxon>Eukaryota</taxon>
        <taxon>Fungi</taxon>
        <taxon>Dikarya</taxon>
        <taxon>Basidiomycota</taxon>
        <taxon>Ustilaginomycotina</taxon>
        <taxon>Exobasidiomycetes</taxon>
        <taxon>Microstromatales</taxon>
        <taxon>Microstromatales incertae sedis</taxon>
        <taxon>Jaminaea</taxon>
    </lineage>
</organism>
<gene>
    <name evidence="2" type="ORF">BDZ90DRAFT_231776</name>
</gene>
<reference evidence="2 3" key="1">
    <citation type="journal article" date="2018" name="Mol. Biol. Evol.">
        <title>Broad Genomic Sampling Reveals a Smut Pathogenic Ancestry of the Fungal Clade Ustilaginomycotina.</title>
        <authorList>
            <person name="Kijpornyongpan T."/>
            <person name="Mondo S.J."/>
            <person name="Barry K."/>
            <person name="Sandor L."/>
            <person name="Lee J."/>
            <person name="Lipzen A."/>
            <person name="Pangilinan J."/>
            <person name="LaButti K."/>
            <person name="Hainaut M."/>
            <person name="Henrissat B."/>
            <person name="Grigoriev I.V."/>
            <person name="Spatafora J.W."/>
            <person name="Aime M.C."/>
        </authorList>
    </citation>
    <scope>NUCLEOTIDE SEQUENCE [LARGE SCALE GENOMIC DNA]</scope>
    <source>
        <strain evidence="2 3">MCA 5214</strain>
    </source>
</reference>
<keyword evidence="3" id="KW-1185">Reference proteome</keyword>
<sequence>MPASFLLRDLTTHARDQTQWLNARRQRAASAAAASSSSPSAVESKLTTTNLVAQQSGYTSIGSMGQMTRRYSSDSNSSSESGRSAGRW</sequence>
<evidence type="ECO:0000313" key="3">
    <source>
        <dbReference type="Proteomes" id="UP000245884"/>
    </source>
</evidence>
<dbReference type="GeneID" id="37027815"/>
<evidence type="ECO:0000256" key="1">
    <source>
        <dbReference type="SAM" id="MobiDB-lite"/>
    </source>
</evidence>
<dbReference type="EMBL" id="KZ819666">
    <property type="protein sequence ID" value="PWN28010.1"/>
    <property type="molecule type" value="Genomic_DNA"/>
</dbReference>